<comment type="subcellular location">
    <subcellularLocation>
        <location evidence="1">Periplasm</location>
    </subcellularLocation>
</comment>
<feature type="binding site" description="axial binding residue" evidence="14">
    <location>
        <position position="669"/>
    </location>
    <ligand>
        <name>heme c</name>
        <dbReference type="ChEBI" id="CHEBI:61717"/>
    </ligand>
    <ligandPart>
        <name>Fe</name>
        <dbReference type="ChEBI" id="CHEBI:18248"/>
    </ligandPart>
</feature>
<proteinExistence type="inferred from homology"/>
<evidence type="ECO:0000256" key="8">
    <source>
        <dbReference type="ARBA" id="ARBA00022891"/>
    </source>
</evidence>
<dbReference type="EMBL" id="LUCV01000007">
    <property type="protein sequence ID" value="OAI94105.1"/>
    <property type="molecule type" value="Genomic_DNA"/>
</dbReference>
<organism evidence="18 19">
    <name type="scientific">Pseudomonas putida</name>
    <name type="common">Arthrobacter siderocapsulatus</name>
    <dbReference type="NCBI Taxonomy" id="303"/>
    <lineage>
        <taxon>Bacteria</taxon>
        <taxon>Pseudomonadati</taxon>
        <taxon>Pseudomonadota</taxon>
        <taxon>Gammaproteobacteria</taxon>
        <taxon>Pseudomonadales</taxon>
        <taxon>Pseudomonadaceae</taxon>
        <taxon>Pseudomonas</taxon>
    </lineage>
</organism>
<evidence type="ECO:0000256" key="1">
    <source>
        <dbReference type="ARBA" id="ARBA00004418"/>
    </source>
</evidence>
<dbReference type="Gene3D" id="2.140.10.10">
    <property type="entry name" value="Quinoprotein alcohol dehydrogenase-like superfamily"/>
    <property type="match status" value="1"/>
</dbReference>
<dbReference type="SUPFAM" id="SSF46626">
    <property type="entry name" value="Cytochrome c"/>
    <property type="match status" value="1"/>
</dbReference>
<evidence type="ECO:0000313" key="19">
    <source>
        <dbReference type="Proteomes" id="UP000077752"/>
    </source>
</evidence>
<dbReference type="GO" id="GO:0009055">
    <property type="term" value="F:electron transfer activity"/>
    <property type="evidence" value="ECO:0007669"/>
    <property type="project" value="InterPro"/>
</dbReference>
<dbReference type="AlphaFoldDB" id="A0A177ST17"/>
<evidence type="ECO:0000259" key="17">
    <source>
        <dbReference type="PROSITE" id="PS51007"/>
    </source>
</evidence>
<evidence type="ECO:0000256" key="3">
    <source>
        <dbReference type="ARBA" id="ARBA00022617"/>
    </source>
</evidence>
<keyword evidence="11 15" id="KW-1015">Disulfide bond</keyword>
<dbReference type="InterPro" id="IPR002372">
    <property type="entry name" value="PQQ_rpt_dom"/>
</dbReference>
<feature type="binding site" evidence="14">
    <location>
        <position position="280"/>
    </location>
    <ligand>
        <name>Ca(2+)</name>
        <dbReference type="ChEBI" id="CHEBI:29108"/>
    </ligand>
</feature>
<evidence type="ECO:0000256" key="5">
    <source>
        <dbReference type="ARBA" id="ARBA00022729"/>
    </source>
</evidence>
<evidence type="ECO:0000256" key="9">
    <source>
        <dbReference type="ARBA" id="ARBA00023002"/>
    </source>
</evidence>
<evidence type="ECO:0000256" key="4">
    <source>
        <dbReference type="ARBA" id="ARBA00022723"/>
    </source>
</evidence>
<evidence type="ECO:0000256" key="7">
    <source>
        <dbReference type="ARBA" id="ARBA00022837"/>
    </source>
</evidence>
<feature type="binding site" description="covalent" evidence="13">
    <location>
        <position position="628"/>
    </location>
    <ligand>
        <name>heme c</name>
        <dbReference type="ChEBI" id="CHEBI:61717"/>
    </ligand>
</feature>
<feature type="binding site" evidence="13">
    <location>
        <position position="185"/>
    </location>
    <ligand>
        <name>pyrroloquinoline quinone</name>
        <dbReference type="ChEBI" id="CHEBI:58442"/>
    </ligand>
</feature>
<feature type="active site" description="Proton acceptor" evidence="12">
    <location>
        <position position="325"/>
    </location>
</feature>
<keyword evidence="3 13" id="KW-0349">Heme</keyword>
<feature type="binding site" description="axial binding residue" evidence="14">
    <location>
        <position position="632"/>
    </location>
    <ligand>
        <name>heme c</name>
        <dbReference type="ChEBI" id="CHEBI:61717"/>
    </ligand>
    <ligandPart>
        <name>Fe</name>
        <dbReference type="ChEBI" id="CHEBI:18248"/>
    </ligandPart>
</feature>
<dbReference type="InterPro" id="IPR036909">
    <property type="entry name" value="Cyt_c-like_dom_sf"/>
</dbReference>
<dbReference type="Proteomes" id="UP000077752">
    <property type="component" value="Unassembled WGS sequence"/>
</dbReference>
<feature type="binding site" evidence="13">
    <location>
        <position position="352"/>
    </location>
    <ligand>
        <name>pyrroloquinoline quinone</name>
        <dbReference type="ChEBI" id="CHEBI:58442"/>
    </ligand>
</feature>
<keyword evidence="10 14" id="KW-0408">Iron</keyword>
<dbReference type="InterPro" id="IPR009056">
    <property type="entry name" value="Cyt_c-like_dom"/>
</dbReference>
<dbReference type="GO" id="GO:0005509">
    <property type="term" value="F:calcium ion binding"/>
    <property type="evidence" value="ECO:0007669"/>
    <property type="project" value="InterPro"/>
</dbReference>
<evidence type="ECO:0000256" key="11">
    <source>
        <dbReference type="ARBA" id="ARBA00023157"/>
    </source>
</evidence>
<feature type="binding site" evidence="13">
    <location>
        <position position="140"/>
    </location>
    <ligand>
        <name>pyrroloquinoline quinone</name>
        <dbReference type="ChEBI" id="CHEBI:58442"/>
    </ligand>
</feature>
<evidence type="ECO:0000256" key="15">
    <source>
        <dbReference type="PIRSR" id="PIRSR617512-4"/>
    </source>
</evidence>
<keyword evidence="5 16" id="KW-0732">Signal</keyword>
<feature type="chain" id="PRO_5008073941" evidence="16">
    <location>
        <begin position="22"/>
        <end position="705"/>
    </location>
</feature>
<feature type="binding site" evidence="13">
    <location>
        <position position="563"/>
    </location>
    <ligand>
        <name>pyrroloquinoline quinone</name>
        <dbReference type="ChEBI" id="CHEBI:58442"/>
    </ligand>
</feature>
<evidence type="ECO:0000256" key="12">
    <source>
        <dbReference type="PIRSR" id="PIRSR617512-1"/>
    </source>
</evidence>
<dbReference type="InterPro" id="IPR017512">
    <property type="entry name" value="PQQ_MeOH/EtOH_DH"/>
</dbReference>
<dbReference type="FunFam" id="2.140.10.10:FF:000003">
    <property type="entry name" value="Methanol dehydrogenase, large subunit"/>
    <property type="match status" value="1"/>
</dbReference>
<evidence type="ECO:0000256" key="2">
    <source>
        <dbReference type="ARBA" id="ARBA00008156"/>
    </source>
</evidence>
<keyword evidence="8 13" id="KW-0634">PQQ</keyword>
<dbReference type="RefSeq" id="WP_064301746.1">
    <property type="nucleotide sequence ID" value="NZ_LUCV01000007.1"/>
</dbReference>
<protein>
    <submittedName>
        <fullName evidence="18">Alcohol dehydrogenase</fullName>
    </submittedName>
</protein>
<dbReference type="NCBIfam" id="TIGR03075">
    <property type="entry name" value="PQQ_enz_alc_DH"/>
    <property type="match status" value="1"/>
</dbReference>
<dbReference type="PROSITE" id="PS00364">
    <property type="entry name" value="BACTERIAL_PQQ_2"/>
    <property type="match status" value="1"/>
</dbReference>
<dbReference type="InterPro" id="IPR018391">
    <property type="entry name" value="PQQ_b-propeller_rpt"/>
</dbReference>
<comment type="cofactor">
    <cofactor evidence="14">
        <name>Ca(2+)</name>
        <dbReference type="ChEBI" id="CHEBI:29108"/>
    </cofactor>
    <text evidence="14">Binds 1 Ca(2+) ion per subunit.</text>
</comment>
<feature type="binding site" evidence="13">
    <location>
        <begin position="412"/>
        <end position="413"/>
    </location>
    <ligand>
        <name>pyrroloquinoline quinone</name>
        <dbReference type="ChEBI" id="CHEBI:58442"/>
    </ligand>
</feature>
<comment type="cofactor">
    <cofactor evidence="13">
        <name>heme c</name>
        <dbReference type="ChEBI" id="CHEBI:61717"/>
    </cofactor>
    <text evidence="13">Binds 1 heme c group per subunit.</text>
</comment>
<dbReference type="GO" id="GO:0016020">
    <property type="term" value="C:membrane"/>
    <property type="evidence" value="ECO:0007669"/>
    <property type="project" value="InterPro"/>
</dbReference>
<name>A0A177ST17_PSEPU</name>
<keyword evidence="4 14" id="KW-0479">Metal-binding</keyword>
<dbReference type="Pfam" id="PF01011">
    <property type="entry name" value="PQQ"/>
    <property type="match status" value="2"/>
</dbReference>
<dbReference type="GO" id="GO:0030288">
    <property type="term" value="C:outer membrane-bounded periplasmic space"/>
    <property type="evidence" value="ECO:0007669"/>
    <property type="project" value="InterPro"/>
</dbReference>
<feature type="binding site" evidence="13">
    <location>
        <begin position="201"/>
        <end position="202"/>
    </location>
    <ligand>
        <name>pyrroloquinoline quinone</name>
        <dbReference type="ChEBI" id="CHEBI:58442"/>
    </ligand>
</feature>
<keyword evidence="6" id="KW-0574">Periplasm</keyword>
<comment type="caution">
    <text evidence="18">The sequence shown here is derived from an EMBL/GenBank/DDBJ whole genome shotgun (WGS) entry which is preliminary data.</text>
</comment>
<dbReference type="GO" id="GO:0020037">
    <property type="term" value="F:heme binding"/>
    <property type="evidence" value="ECO:0007669"/>
    <property type="project" value="InterPro"/>
</dbReference>
<feature type="binding site" description="covalent" evidence="13">
    <location>
        <position position="631"/>
    </location>
    <ligand>
        <name>heme c</name>
        <dbReference type="ChEBI" id="CHEBI:61717"/>
    </ligand>
</feature>
<dbReference type="CDD" id="cd10279">
    <property type="entry name" value="PQQ_ADH_II"/>
    <property type="match status" value="1"/>
</dbReference>
<dbReference type="PANTHER" id="PTHR32303">
    <property type="entry name" value="QUINOPROTEIN ALCOHOL DEHYDROGENASE (CYTOCHROME C)"/>
    <property type="match status" value="1"/>
</dbReference>
<evidence type="ECO:0000256" key="13">
    <source>
        <dbReference type="PIRSR" id="PIRSR617512-2"/>
    </source>
</evidence>
<gene>
    <name evidence="18" type="ORF">AYO28_09510</name>
</gene>
<keyword evidence="7 14" id="KW-0106">Calcium</keyword>
<dbReference type="PROSITE" id="PS51007">
    <property type="entry name" value="CYTC"/>
    <property type="match status" value="1"/>
</dbReference>
<feature type="disulfide bond" evidence="15">
    <location>
        <begin position="134"/>
        <end position="135"/>
    </location>
</feature>
<dbReference type="SMART" id="SM00564">
    <property type="entry name" value="PQQ"/>
    <property type="match status" value="4"/>
</dbReference>
<comment type="cofactor">
    <cofactor evidence="13">
        <name>pyrroloquinoline quinone</name>
        <dbReference type="ChEBI" id="CHEBI:58442"/>
    </cofactor>
    <text evidence="13">Binds 1 PQQ group per subunit.</text>
</comment>
<sequence length="705" mass="76537">MKTLFLLAGLPVLLSTLHASAADAPPSAPAQVDAKRLTNANLEPGNWMSHGRTYDEQRYSPLDAVNDSNVGQLGMAWTTRLDIDSGTEATPIVVDGVMYTTGAFSIVYAMNAATGEMLWKYDPHVPPANLSQGCCGPVNRGVAVWNGKVYVGSFDGRLVALDAATGKEAWSVDTIIDRSKSYSITGAPRIVKGKVLIGNGGAEFGVRGYVTAYDAETGKQAWRFYTVPGDPKLPPENPAMAMAMKTWTGDGWVKWGGGGTAWDSMAYDPELDLLYIGTGNGSPWNYQFRSQGKGDNLFVSSILALRPDTGEYVWHYQVTPQDRWDYTATQHMILADITIDGQVRKVLMQAPKNGFFYVLDRTNGKLLSAKNYVPVNWASEIDLKTGRPVLTGAADYSKEPKVVQPSFLGGHNWHPMSYSPRTGYVYIPAQHTLAELKAAKEPMFFPNKSVLNFGLDVPDVPEDPKAFKQIRDAWTGELIAWDPVKQAPAWKQEYASAGNGGTLSTAGNLVFQGTADGRVVAYSADKGEKLWEHRANSGVMAGPITYTVGKDQYVAFSVGWGGILPLLTGSLTNKAKVQSESRIIAFKLGAKGELPPPKQAPVFPNVELELTASPEQLAQARNLFNGLCAGCHGLNAVAGGVVPDLRYLTKEKHQAFPAFVSGALIYRGMPNFSDILKAEDMELIRQYLVKRTHDLQADLKASAAN</sequence>
<feature type="domain" description="Cytochrome c" evidence="17">
    <location>
        <begin position="615"/>
        <end position="692"/>
    </location>
</feature>
<feature type="binding site" evidence="13">
    <location>
        <position position="88"/>
    </location>
    <ligand>
        <name>pyrroloquinoline quinone</name>
        <dbReference type="ChEBI" id="CHEBI:58442"/>
    </ligand>
</feature>
<dbReference type="Gene3D" id="1.10.760.10">
    <property type="entry name" value="Cytochrome c-like domain"/>
    <property type="match status" value="1"/>
</dbReference>
<comment type="similarity">
    <text evidence="2">Belongs to the bacterial PQQ dehydrogenase family.</text>
</comment>
<evidence type="ECO:0000256" key="14">
    <source>
        <dbReference type="PIRSR" id="PIRSR617512-3"/>
    </source>
</evidence>
<feature type="signal peptide" evidence="16">
    <location>
        <begin position="1"/>
        <end position="21"/>
    </location>
</feature>
<reference evidence="18 19" key="1">
    <citation type="submission" date="2016-03" db="EMBL/GenBank/DDBJ databases">
        <title>Draft Genome Assembly of Pseudomonas putida strain CBF10-2.</title>
        <authorList>
            <person name="Iyer R.S."/>
            <person name="Damania A."/>
        </authorList>
    </citation>
    <scope>NUCLEOTIDE SEQUENCE [LARGE SCALE GENOMIC DNA]</scope>
    <source>
        <strain evidence="18 19">CBF10-2</strain>
    </source>
</reference>
<dbReference type="Pfam" id="PF13442">
    <property type="entry name" value="Cytochrome_CBB3"/>
    <property type="match status" value="1"/>
</dbReference>
<evidence type="ECO:0000256" key="10">
    <source>
        <dbReference type="ARBA" id="ARBA00023004"/>
    </source>
</evidence>
<dbReference type="SUPFAM" id="SSF50998">
    <property type="entry name" value="Quinoprotein alcohol dehydrogenase-like"/>
    <property type="match status" value="1"/>
</dbReference>
<feature type="binding site" evidence="14">
    <location>
        <position position="203"/>
    </location>
    <ligand>
        <name>Ca(2+)</name>
        <dbReference type="ChEBI" id="CHEBI:29108"/>
    </ligand>
</feature>
<dbReference type="GO" id="GO:0016614">
    <property type="term" value="F:oxidoreductase activity, acting on CH-OH group of donors"/>
    <property type="evidence" value="ECO:0007669"/>
    <property type="project" value="InterPro"/>
</dbReference>
<evidence type="ECO:0000256" key="16">
    <source>
        <dbReference type="SAM" id="SignalP"/>
    </source>
</evidence>
<evidence type="ECO:0000256" key="6">
    <source>
        <dbReference type="ARBA" id="ARBA00022764"/>
    </source>
</evidence>
<dbReference type="GO" id="GO:0070968">
    <property type="term" value="F:pyrroloquinoline quinone binding"/>
    <property type="evidence" value="ECO:0007669"/>
    <property type="project" value="UniProtKB-ARBA"/>
</dbReference>
<feature type="binding site" evidence="13">
    <location>
        <position position="260"/>
    </location>
    <ligand>
        <name>pyrroloquinoline quinone</name>
        <dbReference type="ChEBI" id="CHEBI:58442"/>
    </ligand>
</feature>
<keyword evidence="9" id="KW-0560">Oxidoreductase</keyword>
<dbReference type="InterPro" id="IPR001479">
    <property type="entry name" value="Quinoprotein_DH_CS"/>
</dbReference>
<feature type="binding site" evidence="14">
    <location>
        <position position="325"/>
    </location>
    <ligand>
        <name>Ca(2+)</name>
        <dbReference type="ChEBI" id="CHEBI:29108"/>
    </ligand>
</feature>
<accession>A0A177ST17</accession>
<evidence type="ECO:0000313" key="18">
    <source>
        <dbReference type="EMBL" id="OAI94105.1"/>
    </source>
</evidence>
<dbReference type="InterPro" id="IPR011047">
    <property type="entry name" value="Quinoprotein_ADH-like_sf"/>
</dbReference>